<name>A0A6J5UQX0_PRUAR</name>
<accession>A0A6J5UQX0</accession>
<reference evidence="6 8" key="2">
    <citation type="submission" date="2020-05" db="EMBL/GenBank/DDBJ databases">
        <authorList>
            <person name="Campoy J."/>
            <person name="Schneeberger K."/>
            <person name="Spophaly S."/>
        </authorList>
    </citation>
    <scope>NUCLEOTIDE SEQUENCE [LARGE SCALE GENOMIC DNA]</scope>
    <source>
        <strain evidence="6">PruArmRojPasFocal</strain>
    </source>
</reference>
<evidence type="ECO:0000313" key="6">
    <source>
        <dbReference type="EMBL" id="CAB4277644.1"/>
    </source>
</evidence>
<evidence type="ECO:0000256" key="3">
    <source>
        <dbReference type="ARBA" id="ARBA00022833"/>
    </source>
</evidence>
<evidence type="ECO:0000256" key="4">
    <source>
        <dbReference type="SAM" id="MobiDB-lite"/>
    </source>
</evidence>
<evidence type="ECO:0000313" key="7">
    <source>
        <dbReference type="EMBL" id="CAB4308032.1"/>
    </source>
</evidence>
<dbReference type="InterPro" id="IPR000315">
    <property type="entry name" value="Znf_B-box"/>
</dbReference>
<gene>
    <name evidence="6" type="ORF">CURHAP_LOCUS27445</name>
    <name evidence="7" type="ORF">ORAREDHAP_LOCUS27067</name>
</gene>
<evidence type="ECO:0000259" key="5">
    <source>
        <dbReference type="SMART" id="SM00336"/>
    </source>
</evidence>
<evidence type="ECO:0000313" key="8">
    <source>
        <dbReference type="Proteomes" id="UP000507222"/>
    </source>
</evidence>
<dbReference type="AlphaFoldDB" id="A0A6J5UQX0"/>
<feature type="compositionally biased region" description="Low complexity" evidence="4">
    <location>
        <begin position="147"/>
        <end position="166"/>
    </location>
</feature>
<dbReference type="GO" id="GO:0008270">
    <property type="term" value="F:zinc ion binding"/>
    <property type="evidence" value="ECO:0007669"/>
    <property type="project" value="UniProtKB-KW"/>
</dbReference>
<keyword evidence="9" id="KW-1185">Reference proteome</keyword>
<evidence type="ECO:0000256" key="1">
    <source>
        <dbReference type="ARBA" id="ARBA00022723"/>
    </source>
</evidence>
<dbReference type="PANTHER" id="PTHR31717:SF60">
    <property type="entry name" value="B-BOX TYPE ZINC FINGER FAMILY PROTEIN"/>
    <property type="match status" value="1"/>
</dbReference>
<feature type="compositionally biased region" description="Acidic residues" evidence="4">
    <location>
        <begin position="167"/>
        <end position="177"/>
    </location>
</feature>
<dbReference type="OrthoDB" id="1165153at2759"/>
<keyword evidence="1" id="KW-0479">Metal-binding</keyword>
<dbReference type="CDD" id="cd19821">
    <property type="entry name" value="Bbox1_BBX-like"/>
    <property type="match status" value="1"/>
</dbReference>
<keyword evidence="3" id="KW-0862">Zinc</keyword>
<dbReference type="SMART" id="SM00336">
    <property type="entry name" value="BBOX"/>
    <property type="match status" value="1"/>
</dbReference>
<dbReference type="PANTHER" id="PTHR31717">
    <property type="entry name" value="ZINC FINGER PROTEIN CONSTANS-LIKE 10"/>
    <property type="match status" value="1"/>
</dbReference>
<evidence type="ECO:0000256" key="2">
    <source>
        <dbReference type="ARBA" id="ARBA00022771"/>
    </source>
</evidence>
<proteinExistence type="predicted"/>
<dbReference type="Proteomes" id="UP000507245">
    <property type="component" value="Unassembled WGS sequence"/>
</dbReference>
<feature type="region of interest" description="Disordered" evidence="4">
    <location>
        <begin position="81"/>
        <end position="201"/>
    </location>
</feature>
<reference evidence="9" key="1">
    <citation type="journal article" date="2020" name="Genome Biol.">
        <title>Gamete binning: chromosome-level and haplotype-resolved genome assembly enabled by high-throughput single-cell sequencing of gamete genomes.</title>
        <authorList>
            <person name="Campoy J.A."/>
            <person name="Sun H."/>
            <person name="Goel M."/>
            <person name="Jiao W.-B."/>
            <person name="Folz-Donahue K."/>
            <person name="Wang N."/>
            <person name="Rubio M."/>
            <person name="Liu C."/>
            <person name="Kukat C."/>
            <person name="Ruiz D."/>
            <person name="Huettel B."/>
            <person name="Schneeberger K."/>
        </authorList>
    </citation>
    <scope>NUCLEOTIDE SEQUENCE [LARGE SCALE GENOMIC DNA]</scope>
    <source>
        <strain evidence="9">cv. Rojo Pasion</strain>
    </source>
</reference>
<dbReference type="InterPro" id="IPR049808">
    <property type="entry name" value="CONSTANS-like_Bbox1"/>
</dbReference>
<dbReference type="EMBL" id="CAEKKB010000004">
    <property type="protein sequence ID" value="CAB4308032.1"/>
    <property type="molecule type" value="Genomic_DNA"/>
</dbReference>
<dbReference type="Proteomes" id="UP000507222">
    <property type="component" value="Unassembled WGS sequence"/>
</dbReference>
<organism evidence="6 8">
    <name type="scientific">Prunus armeniaca</name>
    <name type="common">Apricot</name>
    <name type="synonym">Armeniaca vulgaris</name>
    <dbReference type="NCBI Taxonomy" id="36596"/>
    <lineage>
        <taxon>Eukaryota</taxon>
        <taxon>Viridiplantae</taxon>
        <taxon>Streptophyta</taxon>
        <taxon>Embryophyta</taxon>
        <taxon>Tracheophyta</taxon>
        <taxon>Spermatophyta</taxon>
        <taxon>Magnoliopsida</taxon>
        <taxon>eudicotyledons</taxon>
        <taxon>Gunneridae</taxon>
        <taxon>Pentapetalae</taxon>
        <taxon>rosids</taxon>
        <taxon>fabids</taxon>
        <taxon>Rosales</taxon>
        <taxon>Rosaceae</taxon>
        <taxon>Amygdaloideae</taxon>
        <taxon>Amygdaleae</taxon>
        <taxon>Prunus</taxon>
    </lineage>
</organism>
<feature type="domain" description="B box-type" evidence="5">
    <location>
        <begin position="1"/>
        <end position="45"/>
    </location>
</feature>
<evidence type="ECO:0000313" key="9">
    <source>
        <dbReference type="Proteomes" id="UP000507245"/>
    </source>
</evidence>
<protein>
    <recommendedName>
        <fullName evidence="5">B box-type domain-containing protein</fullName>
    </recommendedName>
</protein>
<sequence length="272" mass="29748">MRECELCGLRARIHCEADQAKLCWDCDEKVHGANFLVAKHPRNLLCHGCQSPTPWMGSGPKLTPTVSVCEICVERRGIKFQRHEDQESEAENEDDVDLDDEDDDDDGGHDGEDADDDADDDDDGGHDGEDADDDADDDEEDENQVVPWSSSHSAAAEPPPAVSCSSSEEEEEEEEEFLVVSKRMRENADPDSDLGCDETSSLASLGLLKRARLGEENRLLSERSSEAELRSTAIVSSIDSLQNQTDVISDGDDPASAAVLGICEPRRDGQSR</sequence>
<dbReference type="EMBL" id="CAEKDK010000004">
    <property type="protein sequence ID" value="CAB4277644.1"/>
    <property type="molecule type" value="Genomic_DNA"/>
</dbReference>
<keyword evidence="2" id="KW-0863">Zinc-finger</keyword>
<feature type="compositionally biased region" description="Acidic residues" evidence="4">
    <location>
        <begin position="86"/>
        <end position="143"/>
    </location>
</feature>